<reference evidence="1" key="1">
    <citation type="submission" date="2023-03" db="EMBL/GenBank/DDBJ databases">
        <title>Massive genome expansion in bonnet fungi (Mycena s.s.) driven by repeated elements and novel gene families across ecological guilds.</title>
        <authorList>
            <consortium name="Lawrence Berkeley National Laboratory"/>
            <person name="Harder C.B."/>
            <person name="Miyauchi S."/>
            <person name="Viragh M."/>
            <person name="Kuo A."/>
            <person name="Thoen E."/>
            <person name="Andreopoulos B."/>
            <person name="Lu D."/>
            <person name="Skrede I."/>
            <person name="Drula E."/>
            <person name="Henrissat B."/>
            <person name="Morin E."/>
            <person name="Kohler A."/>
            <person name="Barry K."/>
            <person name="LaButti K."/>
            <person name="Morin E."/>
            <person name="Salamov A."/>
            <person name="Lipzen A."/>
            <person name="Mereny Z."/>
            <person name="Hegedus B."/>
            <person name="Baldrian P."/>
            <person name="Stursova M."/>
            <person name="Weitz H."/>
            <person name="Taylor A."/>
            <person name="Grigoriev I.V."/>
            <person name="Nagy L.G."/>
            <person name="Martin F."/>
            <person name="Kauserud H."/>
        </authorList>
    </citation>
    <scope>NUCLEOTIDE SEQUENCE</scope>
    <source>
        <strain evidence="1">CBHHK200</strain>
    </source>
</reference>
<dbReference type="AlphaFoldDB" id="A0AAD6T088"/>
<proteinExistence type="predicted"/>
<sequence length="119" mass="13322">MHLCHDHQLSHHWNYICLLPRYFIDFKDFFLITESCQLFGLTLSFEFPPSLEPHFSKRASASCWTFGRCPIHIGVGMLSLTAVTPSAAVVIFSVFRDIGTGLLYLPSMVVGSSGSQLPQ</sequence>
<organism evidence="1 2">
    <name type="scientific">Mycena alexandri</name>
    <dbReference type="NCBI Taxonomy" id="1745969"/>
    <lineage>
        <taxon>Eukaryota</taxon>
        <taxon>Fungi</taxon>
        <taxon>Dikarya</taxon>
        <taxon>Basidiomycota</taxon>
        <taxon>Agaricomycotina</taxon>
        <taxon>Agaricomycetes</taxon>
        <taxon>Agaricomycetidae</taxon>
        <taxon>Agaricales</taxon>
        <taxon>Marasmiineae</taxon>
        <taxon>Mycenaceae</taxon>
        <taxon>Mycena</taxon>
    </lineage>
</organism>
<evidence type="ECO:0000313" key="1">
    <source>
        <dbReference type="EMBL" id="KAJ7036737.1"/>
    </source>
</evidence>
<accession>A0AAD6T088</accession>
<name>A0AAD6T088_9AGAR</name>
<comment type="caution">
    <text evidence="1">The sequence shown here is derived from an EMBL/GenBank/DDBJ whole genome shotgun (WGS) entry which is preliminary data.</text>
</comment>
<dbReference type="Proteomes" id="UP001218188">
    <property type="component" value="Unassembled WGS sequence"/>
</dbReference>
<evidence type="ECO:0000313" key="2">
    <source>
        <dbReference type="Proteomes" id="UP001218188"/>
    </source>
</evidence>
<protein>
    <submittedName>
        <fullName evidence="1">Uncharacterized protein</fullName>
    </submittedName>
</protein>
<gene>
    <name evidence="1" type="ORF">C8F04DRAFT_464476</name>
</gene>
<dbReference type="EMBL" id="JARJCM010000041">
    <property type="protein sequence ID" value="KAJ7036737.1"/>
    <property type="molecule type" value="Genomic_DNA"/>
</dbReference>
<keyword evidence="2" id="KW-1185">Reference proteome</keyword>